<dbReference type="InterPro" id="IPR050855">
    <property type="entry name" value="NDM-1-like"/>
</dbReference>
<evidence type="ECO:0000256" key="1">
    <source>
        <dbReference type="ARBA" id="ARBA00005250"/>
    </source>
</evidence>
<accession>A0ABS5J835</accession>
<dbReference type="InterPro" id="IPR001279">
    <property type="entry name" value="Metallo-B-lactamas"/>
</dbReference>
<dbReference type="Gene3D" id="3.60.15.10">
    <property type="entry name" value="Ribonuclease Z/Hydroxyacylglutathione hydrolase-like"/>
    <property type="match status" value="1"/>
</dbReference>
<protein>
    <submittedName>
        <fullName evidence="3">MBL fold metallo-hydrolase</fullName>
    </submittedName>
</protein>
<keyword evidence="4" id="KW-1185">Reference proteome</keyword>
<dbReference type="SMART" id="SM00849">
    <property type="entry name" value="Lactamase_B"/>
    <property type="match status" value="1"/>
</dbReference>
<dbReference type="InterPro" id="IPR036866">
    <property type="entry name" value="RibonucZ/Hydroxyglut_hydro"/>
</dbReference>
<gene>
    <name evidence="3" type="ORF">KE626_28845</name>
</gene>
<dbReference type="Pfam" id="PF00753">
    <property type="entry name" value="Lactamase_B"/>
    <property type="match status" value="1"/>
</dbReference>
<proteinExistence type="inferred from homology"/>
<sequence length="279" mass="31123">MQTRIHTFTSAEPMLKVNAFIAETAKELVIIDTTLTMSDSKALRRMADDLGKPVAGVLLTHGHPDHIAGTYNITPTGNIPIFALPSVKKLMEDTEAAKHEQWGPMFGDEWVPKWVYPNEMVNDGDTVKIAGLDFHVMDIGSGGDCDANSIWLLEDENKVAFIGDLLYKNNHTYMNDGSILRWIANLENLSPVLKSFNNYYVGHGGVCDFADMAKQKDYMNIYCAEVLKATKGSGIFTEETRKAFEQKMISLFPDYGCQFMVSLSADRVGRELISLSHKN</sequence>
<dbReference type="PANTHER" id="PTHR42951:SF4">
    <property type="entry name" value="ACYL-COENZYME A THIOESTERASE MBLAC2"/>
    <property type="match status" value="1"/>
</dbReference>
<comment type="caution">
    <text evidence="3">The sequence shown here is derived from an EMBL/GenBank/DDBJ whole genome shotgun (WGS) entry which is preliminary data.</text>
</comment>
<evidence type="ECO:0000313" key="3">
    <source>
        <dbReference type="EMBL" id="MBS0031373.1"/>
    </source>
</evidence>
<dbReference type="EMBL" id="JAGTXB010000021">
    <property type="protein sequence ID" value="MBS0031373.1"/>
    <property type="molecule type" value="Genomic_DNA"/>
</dbReference>
<feature type="domain" description="Metallo-beta-lactamase" evidence="2">
    <location>
        <begin position="16"/>
        <end position="203"/>
    </location>
</feature>
<dbReference type="PANTHER" id="PTHR42951">
    <property type="entry name" value="METALLO-BETA-LACTAMASE DOMAIN-CONTAINING"/>
    <property type="match status" value="1"/>
</dbReference>
<dbReference type="SUPFAM" id="SSF56281">
    <property type="entry name" value="Metallo-hydrolase/oxidoreductase"/>
    <property type="match status" value="1"/>
</dbReference>
<dbReference type="RefSeq" id="WP_211976535.1">
    <property type="nucleotide sequence ID" value="NZ_JAGTXB010000021.1"/>
</dbReference>
<evidence type="ECO:0000259" key="2">
    <source>
        <dbReference type="SMART" id="SM00849"/>
    </source>
</evidence>
<organism evidence="3 4">
    <name type="scientific">Chitinophaga hostae</name>
    <dbReference type="NCBI Taxonomy" id="2831022"/>
    <lineage>
        <taxon>Bacteria</taxon>
        <taxon>Pseudomonadati</taxon>
        <taxon>Bacteroidota</taxon>
        <taxon>Chitinophagia</taxon>
        <taxon>Chitinophagales</taxon>
        <taxon>Chitinophagaceae</taxon>
        <taxon>Chitinophaga</taxon>
    </lineage>
</organism>
<name>A0ABS5J835_9BACT</name>
<evidence type="ECO:0000313" key="4">
    <source>
        <dbReference type="Proteomes" id="UP000676386"/>
    </source>
</evidence>
<comment type="similarity">
    <text evidence="1">Belongs to the metallo-beta-lactamase superfamily. Class-B beta-lactamase family.</text>
</comment>
<dbReference type="Proteomes" id="UP000676386">
    <property type="component" value="Unassembled WGS sequence"/>
</dbReference>
<reference evidence="3 4" key="1">
    <citation type="submission" date="2021-04" db="EMBL/GenBank/DDBJ databases">
        <title>Chitinophaga sp. nov., isolated from the rhizosphere soil.</title>
        <authorList>
            <person name="He S."/>
        </authorList>
    </citation>
    <scope>NUCLEOTIDE SEQUENCE [LARGE SCALE GENOMIC DNA]</scope>
    <source>
        <strain evidence="3 4">2R12</strain>
    </source>
</reference>